<protein>
    <submittedName>
        <fullName evidence="2">Uncharacterized protein</fullName>
    </submittedName>
</protein>
<organism evidence="2">
    <name type="scientific">Pseudomonas phage RVTF4</name>
    <dbReference type="NCBI Taxonomy" id="3236931"/>
    <lineage>
        <taxon>Viruses</taxon>
    </lineage>
</organism>
<reference evidence="2" key="1">
    <citation type="submission" date="2024-07" db="EMBL/GenBank/DDBJ databases">
        <authorList>
            <person name="Bringhurst R.M."/>
            <person name="Homer T.E."/>
        </authorList>
    </citation>
    <scope>NUCLEOTIDE SEQUENCE</scope>
</reference>
<keyword evidence="1" id="KW-1133">Transmembrane helix</keyword>
<sequence length="78" mass="8962">MTVTLSPAALCLIAAGMFGFFMFLAMYHSLKLRLLVDKHHDFIRVPTLRYHFMWTTMLAVIPLGMIATAFCFCALRYL</sequence>
<evidence type="ECO:0000313" key="2">
    <source>
        <dbReference type="EMBL" id="XDJ14777.1"/>
    </source>
</evidence>
<feature type="transmembrane region" description="Helical" evidence="1">
    <location>
        <begin position="6"/>
        <end position="30"/>
    </location>
</feature>
<accession>A0AB39CCU6</accession>
<keyword evidence="1" id="KW-0472">Membrane</keyword>
<feature type="transmembrane region" description="Helical" evidence="1">
    <location>
        <begin position="51"/>
        <end position="77"/>
    </location>
</feature>
<keyword evidence="1" id="KW-0812">Transmembrane</keyword>
<dbReference type="EMBL" id="PQ015378">
    <property type="protein sequence ID" value="XDJ14777.1"/>
    <property type="molecule type" value="Genomic_DNA"/>
</dbReference>
<proteinExistence type="predicted"/>
<evidence type="ECO:0000256" key="1">
    <source>
        <dbReference type="SAM" id="Phobius"/>
    </source>
</evidence>
<name>A0AB39CCU6_9VIRU</name>